<sequence>MANVATIFVRAEPLDAALTADDLLSAVISPERGSYYVPVWHAAADGFIDLQYGARWSGVPAPEFIWERYGDRLASLWVRYYNDAGEFDEIAHRTAGMTKTSPWRVCEYHYDSLLLTSRTGAEQRRELGPQQRRAANERDILGRIERDTPTTPTSLWSSEKAYWLEAWRAYGVPGETMDEVAALAPDLLRAELLWEGRPVEVAERVGPSASHWIQWSLDDWDTCADLDYLLRDE</sequence>
<keyword evidence="2" id="KW-1185">Reference proteome</keyword>
<accession>A0ABP8DIL9</accession>
<evidence type="ECO:0000313" key="1">
    <source>
        <dbReference type="EMBL" id="GAA4256864.1"/>
    </source>
</evidence>
<evidence type="ECO:0000313" key="2">
    <source>
        <dbReference type="Proteomes" id="UP001500620"/>
    </source>
</evidence>
<protein>
    <submittedName>
        <fullName evidence="1">Uncharacterized protein</fullName>
    </submittedName>
</protein>
<organism evidence="1 2">
    <name type="scientific">Dactylosporangium darangshiense</name>
    <dbReference type="NCBI Taxonomy" id="579108"/>
    <lineage>
        <taxon>Bacteria</taxon>
        <taxon>Bacillati</taxon>
        <taxon>Actinomycetota</taxon>
        <taxon>Actinomycetes</taxon>
        <taxon>Micromonosporales</taxon>
        <taxon>Micromonosporaceae</taxon>
        <taxon>Dactylosporangium</taxon>
    </lineage>
</organism>
<proteinExistence type="predicted"/>
<dbReference type="RefSeq" id="WP_345133832.1">
    <property type="nucleotide sequence ID" value="NZ_BAABAT010000025.1"/>
</dbReference>
<dbReference type="Proteomes" id="UP001500620">
    <property type="component" value="Unassembled WGS sequence"/>
</dbReference>
<name>A0ABP8DIL9_9ACTN</name>
<reference evidence="2" key="1">
    <citation type="journal article" date="2019" name="Int. J. Syst. Evol. Microbiol.">
        <title>The Global Catalogue of Microorganisms (GCM) 10K type strain sequencing project: providing services to taxonomists for standard genome sequencing and annotation.</title>
        <authorList>
            <consortium name="The Broad Institute Genomics Platform"/>
            <consortium name="The Broad Institute Genome Sequencing Center for Infectious Disease"/>
            <person name="Wu L."/>
            <person name="Ma J."/>
        </authorList>
    </citation>
    <scope>NUCLEOTIDE SEQUENCE [LARGE SCALE GENOMIC DNA]</scope>
    <source>
        <strain evidence="2">JCM 17441</strain>
    </source>
</reference>
<comment type="caution">
    <text evidence="1">The sequence shown here is derived from an EMBL/GenBank/DDBJ whole genome shotgun (WGS) entry which is preliminary data.</text>
</comment>
<dbReference type="EMBL" id="BAABAT010000025">
    <property type="protein sequence ID" value="GAA4256864.1"/>
    <property type="molecule type" value="Genomic_DNA"/>
</dbReference>
<gene>
    <name evidence="1" type="ORF">GCM10022255_071430</name>
</gene>